<accession>A0A845MFZ7</accession>
<sequence length="628" mass="69227">MGSKWLAARGVIAYIGPDFQEERRVQADIERKLAEATALQRRGDLAAAAAIYRQILKIERRLAPAHYNLALIQKEEGKALAAEKSFRAAIAADPAYKLAWRGLARFLCEKEKFREAVRAGLKLAALDDFAPPALQELADLLERMPVGDLGPAGDEAMLRCLNTDEVESDRFILTLLARINRQAGIRKMASGAEALGVLTGAFNEPVIAAAFSKLILPSAEIGEWIAAARSSILAGDAFPSFEVIALLALQLALGEYALEPPNGEPPVVTDLESALIAALYGRIEPEIADEILEKGEDLLEALPWCRLLLIRMGPQQLREWQLRGTLPCLSSSDDAVSKAVREQYEESPYPRWRGLRSGGETTLPALLKSLFPGTAFAALPDRPKVLIAGCGTGRHALRTARRITGSKVTAIDLSRTSLAYGARQAEALGIDNVSFAEADLVALPETFGRFDLIEACGVLHHMGDPEAAWQGLLDHLAPAGVMKVALYSEEARQDVAAVRDMVGEERMETLTLDDIRRLRSDILALPDDHPAKEVTKELDFYSLSGCRDLLFHRHEQRFDIPRIKAAIETLGLEFLGFEFTESRVKKAYRARHKDDPAGRNLANWAAVEAEHPALFRGMYQFWCRKQRP</sequence>
<dbReference type="InterPro" id="IPR029063">
    <property type="entry name" value="SAM-dependent_MTases_sf"/>
</dbReference>
<dbReference type="RefSeq" id="WP_161338709.1">
    <property type="nucleotide sequence ID" value="NZ_JBHSDG010000005.1"/>
</dbReference>
<evidence type="ECO:0000259" key="3">
    <source>
        <dbReference type="Pfam" id="PF13649"/>
    </source>
</evidence>
<dbReference type="InterPro" id="IPR011990">
    <property type="entry name" value="TPR-like_helical_dom_sf"/>
</dbReference>
<dbReference type="SUPFAM" id="SSF48452">
    <property type="entry name" value="TPR-like"/>
    <property type="match status" value="1"/>
</dbReference>
<dbReference type="PANTHER" id="PTHR43861:SF1">
    <property type="entry name" value="TRANS-ACONITATE 2-METHYLTRANSFERASE"/>
    <property type="match status" value="1"/>
</dbReference>
<dbReference type="SUPFAM" id="SSF53335">
    <property type="entry name" value="S-adenosyl-L-methionine-dependent methyltransferases"/>
    <property type="match status" value="1"/>
</dbReference>
<evidence type="ECO:0000313" key="5">
    <source>
        <dbReference type="Proteomes" id="UP000445696"/>
    </source>
</evidence>
<keyword evidence="1 4" id="KW-0489">Methyltransferase</keyword>
<dbReference type="Proteomes" id="UP000445696">
    <property type="component" value="Unassembled WGS sequence"/>
</dbReference>
<dbReference type="Gene3D" id="1.25.40.10">
    <property type="entry name" value="Tetratricopeptide repeat domain"/>
    <property type="match status" value="1"/>
</dbReference>
<dbReference type="Pfam" id="PF13649">
    <property type="entry name" value="Methyltransf_25"/>
    <property type="match status" value="1"/>
</dbReference>
<name>A0A845MFZ7_9PROT</name>
<evidence type="ECO:0000256" key="2">
    <source>
        <dbReference type="ARBA" id="ARBA00022679"/>
    </source>
</evidence>
<reference evidence="4 5" key="1">
    <citation type="journal article" date="2014" name="Int. J. Syst. Evol. Microbiol.">
        <title>Sneathiella chungangensis sp. nov., isolated from a marine sand, and emended description of the genus Sneathiella.</title>
        <authorList>
            <person name="Siamphan C."/>
            <person name="Kim H."/>
            <person name="Lee J.S."/>
            <person name="Kim W."/>
        </authorList>
    </citation>
    <scope>NUCLEOTIDE SEQUENCE [LARGE SCALE GENOMIC DNA]</scope>
    <source>
        <strain evidence="4 5">KCTC 32476</strain>
    </source>
</reference>
<comment type="caution">
    <text evidence="4">The sequence shown here is derived from an EMBL/GenBank/DDBJ whole genome shotgun (WGS) entry which is preliminary data.</text>
</comment>
<keyword evidence="2 4" id="KW-0808">Transferase</keyword>
<dbReference type="GO" id="GO:0032259">
    <property type="term" value="P:methylation"/>
    <property type="evidence" value="ECO:0007669"/>
    <property type="project" value="UniProtKB-KW"/>
</dbReference>
<dbReference type="Gene3D" id="3.40.50.150">
    <property type="entry name" value="Vaccinia Virus protein VP39"/>
    <property type="match status" value="1"/>
</dbReference>
<dbReference type="InterPro" id="IPR041698">
    <property type="entry name" value="Methyltransf_25"/>
</dbReference>
<keyword evidence="5" id="KW-1185">Reference proteome</keyword>
<dbReference type="OrthoDB" id="649979at2"/>
<protein>
    <submittedName>
        <fullName evidence="4">Methyltransferase domain-containing protein</fullName>
    </submittedName>
</protein>
<dbReference type="PANTHER" id="PTHR43861">
    <property type="entry name" value="TRANS-ACONITATE 2-METHYLTRANSFERASE-RELATED"/>
    <property type="match status" value="1"/>
</dbReference>
<organism evidence="4 5">
    <name type="scientific">Sneathiella chungangensis</name>
    <dbReference type="NCBI Taxonomy" id="1418234"/>
    <lineage>
        <taxon>Bacteria</taxon>
        <taxon>Pseudomonadati</taxon>
        <taxon>Pseudomonadota</taxon>
        <taxon>Alphaproteobacteria</taxon>
        <taxon>Sneathiellales</taxon>
        <taxon>Sneathiellaceae</taxon>
        <taxon>Sneathiella</taxon>
    </lineage>
</organism>
<dbReference type="SMART" id="SM00028">
    <property type="entry name" value="TPR"/>
    <property type="match status" value="2"/>
</dbReference>
<gene>
    <name evidence="4" type="ORF">GQF03_07935</name>
</gene>
<dbReference type="GO" id="GO:0008168">
    <property type="term" value="F:methyltransferase activity"/>
    <property type="evidence" value="ECO:0007669"/>
    <property type="project" value="UniProtKB-KW"/>
</dbReference>
<dbReference type="EMBL" id="WTVA01000003">
    <property type="protein sequence ID" value="MZR22256.1"/>
    <property type="molecule type" value="Genomic_DNA"/>
</dbReference>
<proteinExistence type="predicted"/>
<dbReference type="InterPro" id="IPR019734">
    <property type="entry name" value="TPR_rpt"/>
</dbReference>
<evidence type="ECO:0000313" key="4">
    <source>
        <dbReference type="EMBL" id="MZR22256.1"/>
    </source>
</evidence>
<dbReference type="CDD" id="cd02440">
    <property type="entry name" value="AdoMet_MTases"/>
    <property type="match status" value="1"/>
</dbReference>
<evidence type="ECO:0000256" key="1">
    <source>
        <dbReference type="ARBA" id="ARBA00022603"/>
    </source>
</evidence>
<feature type="domain" description="Methyltransferase" evidence="3">
    <location>
        <begin position="385"/>
        <end position="480"/>
    </location>
</feature>
<dbReference type="AlphaFoldDB" id="A0A845MFZ7"/>